<evidence type="ECO:0000259" key="1">
    <source>
        <dbReference type="Pfam" id="PF04480"/>
    </source>
</evidence>
<dbReference type="Proteomes" id="UP000255326">
    <property type="component" value="Unassembled WGS sequence"/>
</dbReference>
<accession>A0A370G2T3</accession>
<comment type="caution">
    <text evidence="2">The sequence shown here is derived from an EMBL/GenBank/DDBJ whole genome shotgun (WGS) entry which is preliminary data.</text>
</comment>
<sequence length="277" mass="32336">MEPRTTLERVMGDALLRNNLFFDEQVYVKTGHSFYLYDFVVYGDLCKVVVECDGFQHELPGHQIHDSRRDLWTILNAAQSVLRFTTFEIYLEVEECINIIKNEINTLDANLIDEDGSRRRNIAEEKERVRNKKSSYFYKDRSTSGLLNKKIHIKDVGYKGKENDDLIQYSKVISNDTVSIPTIEDGYYGLPRKEKIYLETLRSLDKDMKKIAWYIIKNSNKGKAFYSGSIRELKYLCMKGIFVPQKYTEKGTFLLVLPFAPNLLTEFLKKKTKNTSD</sequence>
<dbReference type="OrthoDB" id="9757917at2"/>
<evidence type="ECO:0000313" key="2">
    <source>
        <dbReference type="EMBL" id="RDI37540.1"/>
    </source>
</evidence>
<dbReference type="InterPro" id="IPR007569">
    <property type="entry name" value="DUF559"/>
</dbReference>
<feature type="domain" description="DUF559" evidence="1">
    <location>
        <begin position="16"/>
        <end position="104"/>
    </location>
</feature>
<name>A0A370G2T3_9BACI</name>
<proteinExistence type="predicted"/>
<dbReference type="AlphaFoldDB" id="A0A370G2T3"/>
<protein>
    <submittedName>
        <fullName evidence="2">Uncharacterized protein DUF559</fullName>
    </submittedName>
</protein>
<dbReference type="EMBL" id="QQAY01000021">
    <property type="protein sequence ID" value="RDI37540.1"/>
    <property type="molecule type" value="Genomic_DNA"/>
</dbReference>
<dbReference type="Pfam" id="PF04480">
    <property type="entry name" value="DUF559"/>
    <property type="match status" value="1"/>
</dbReference>
<keyword evidence="3" id="KW-1185">Reference proteome</keyword>
<organism evidence="2 3">
    <name type="scientific">Falsibacillus pallidus</name>
    <dbReference type="NCBI Taxonomy" id="493781"/>
    <lineage>
        <taxon>Bacteria</taxon>
        <taxon>Bacillati</taxon>
        <taxon>Bacillota</taxon>
        <taxon>Bacilli</taxon>
        <taxon>Bacillales</taxon>
        <taxon>Bacillaceae</taxon>
        <taxon>Falsibacillus</taxon>
    </lineage>
</organism>
<dbReference type="Gene3D" id="3.40.960.10">
    <property type="entry name" value="VSR Endonuclease"/>
    <property type="match status" value="1"/>
</dbReference>
<gene>
    <name evidence="2" type="ORF">DFR59_12137</name>
</gene>
<dbReference type="RefSeq" id="WP_114747134.1">
    <property type="nucleotide sequence ID" value="NZ_QQAY01000021.1"/>
</dbReference>
<reference evidence="2 3" key="1">
    <citation type="submission" date="2018-07" db="EMBL/GenBank/DDBJ databases">
        <title>Genomic Encyclopedia of Type Strains, Phase IV (KMG-IV): sequencing the most valuable type-strain genomes for metagenomic binning, comparative biology and taxonomic classification.</title>
        <authorList>
            <person name="Goeker M."/>
        </authorList>
    </citation>
    <scope>NUCLEOTIDE SEQUENCE [LARGE SCALE GENOMIC DNA]</scope>
    <source>
        <strain evidence="2 3">DSM 25281</strain>
    </source>
</reference>
<evidence type="ECO:0000313" key="3">
    <source>
        <dbReference type="Proteomes" id="UP000255326"/>
    </source>
</evidence>